<comment type="cofactor">
    <cofactor evidence="1 3">
        <name>pyridoxal 5'-phosphate</name>
        <dbReference type="ChEBI" id="CHEBI:597326"/>
    </cofactor>
</comment>
<accession>A0A0D0NJR6</accession>
<evidence type="ECO:0000313" key="5">
    <source>
        <dbReference type="EMBL" id="KIQ59471.1"/>
    </source>
</evidence>
<evidence type="ECO:0000313" key="6">
    <source>
        <dbReference type="Proteomes" id="UP000032101"/>
    </source>
</evidence>
<evidence type="ECO:0000256" key="3">
    <source>
        <dbReference type="PIRSR" id="PIRSR600183-50"/>
    </source>
</evidence>
<evidence type="ECO:0000259" key="4">
    <source>
        <dbReference type="Pfam" id="PF02784"/>
    </source>
</evidence>
<dbReference type="InterPro" id="IPR029066">
    <property type="entry name" value="PLP-binding_barrel"/>
</dbReference>
<dbReference type="Gene3D" id="3.20.20.10">
    <property type="entry name" value="Alanine racemase"/>
    <property type="match status" value="1"/>
</dbReference>
<dbReference type="InterPro" id="IPR000183">
    <property type="entry name" value="Orn/DAP/Arg_de-COase"/>
</dbReference>
<organism evidence="5 6">
    <name type="scientific">Pseudomonas fluorescens</name>
    <dbReference type="NCBI Taxonomy" id="294"/>
    <lineage>
        <taxon>Bacteria</taxon>
        <taxon>Pseudomonadati</taxon>
        <taxon>Pseudomonadota</taxon>
        <taxon>Gammaproteobacteria</taxon>
        <taxon>Pseudomonadales</taxon>
        <taxon>Pseudomonadaceae</taxon>
        <taxon>Pseudomonas</taxon>
    </lineage>
</organism>
<keyword evidence="2 3" id="KW-0663">Pyridoxal phosphate</keyword>
<dbReference type="Pfam" id="PF02784">
    <property type="entry name" value="Orn_Arg_deC_N"/>
    <property type="match status" value="1"/>
</dbReference>
<dbReference type="OrthoDB" id="9802147at2"/>
<dbReference type="Proteomes" id="UP000032101">
    <property type="component" value="Unassembled WGS sequence"/>
</dbReference>
<evidence type="ECO:0000256" key="2">
    <source>
        <dbReference type="ARBA" id="ARBA00022898"/>
    </source>
</evidence>
<dbReference type="PANTHER" id="PTHR43727:SF2">
    <property type="entry name" value="GROUP IV DECARBOXYLASE"/>
    <property type="match status" value="1"/>
</dbReference>
<protein>
    <submittedName>
        <fullName evidence="5">Decarboxylase</fullName>
    </submittedName>
</protein>
<dbReference type="InterPro" id="IPR022657">
    <property type="entry name" value="De-COase2_CS"/>
</dbReference>
<comment type="caution">
    <text evidence="5">The sequence shown here is derived from an EMBL/GenBank/DDBJ whole genome shotgun (WGS) entry which is preliminary data.</text>
</comment>
<dbReference type="GO" id="GO:0009089">
    <property type="term" value="P:lysine biosynthetic process via diaminopimelate"/>
    <property type="evidence" value="ECO:0007669"/>
    <property type="project" value="TreeGrafter"/>
</dbReference>
<dbReference type="SUPFAM" id="SSF50621">
    <property type="entry name" value="Alanine racemase C-terminal domain-like"/>
    <property type="match status" value="1"/>
</dbReference>
<dbReference type="AlphaFoldDB" id="A0A0D0NJR6"/>
<dbReference type="PANTHER" id="PTHR43727">
    <property type="entry name" value="DIAMINOPIMELATE DECARBOXYLASE"/>
    <property type="match status" value="1"/>
</dbReference>
<dbReference type="PRINTS" id="PR01179">
    <property type="entry name" value="ODADCRBXLASE"/>
</dbReference>
<name>A0A0D0NJR6_PSEFL</name>
<dbReference type="PATRIC" id="fig|294.124.peg.2149"/>
<dbReference type="GO" id="GO:0008836">
    <property type="term" value="F:diaminopimelate decarboxylase activity"/>
    <property type="evidence" value="ECO:0007669"/>
    <property type="project" value="TreeGrafter"/>
</dbReference>
<dbReference type="SUPFAM" id="SSF51419">
    <property type="entry name" value="PLP-binding barrel"/>
    <property type="match status" value="1"/>
</dbReference>
<feature type="modified residue" description="N6-(pyridoxal phosphate)lysine" evidence="3">
    <location>
        <position position="84"/>
    </location>
</feature>
<dbReference type="InterPro" id="IPR022644">
    <property type="entry name" value="De-COase2_N"/>
</dbReference>
<dbReference type="RefSeq" id="WP_042729717.1">
    <property type="nucleotide sequence ID" value="NZ_JXNZ01000073.1"/>
</dbReference>
<evidence type="ECO:0000256" key="1">
    <source>
        <dbReference type="ARBA" id="ARBA00001933"/>
    </source>
</evidence>
<feature type="active site" description="Proton donor" evidence="3">
    <location>
        <position position="399"/>
    </location>
</feature>
<sequence>MPTVMTPTFNNVTEVHQPTLLAPLLDPLIAQFIQHCPGKLSALVDHYGSPLNLVWPHAFKLNAAALQGVLKHYNVAHTLFYGAKANKSQSLLAAAAAMGIGVDVSSLHELHAALRAGIPGQHLCATGPAKTTVFHQALVDVGALICVDSREEIGHLATLLASRTASRKARTLLRYRPKSCPTSRFGMGADDVLGCLQQLAQERQHFHFEGFHFHLGGYGHESRVQAFGEVVAYVDAAREMGLAPVMIDIGGGLPIRYVDPQRYDSFLRNDNNPSHYYNHTVPEAFYPYGSQLTASQWLALFLESDCLPGQTIAHYLQSQNMTLALEPGRSLVDQAAISVFRVTRCKKLANDKTVIFVEGSSFSACETWFSSEYLVDPILISASAPPHTPTHAYIAGHSCLDDDVITYRLINFVTSPQAGDLLIYANTAGYQMDLLENEFHRHPLPRRITATCCTQGHYTFLPDC</sequence>
<gene>
    <name evidence="5" type="ORF">RL74_10435</name>
</gene>
<dbReference type="InterPro" id="IPR009006">
    <property type="entry name" value="Ala_racemase/Decarboxylase_C"/>
</dbReference>
<proteinExistence type="predicted"/>
<feature type="domain" description="Orn/DAP/Arg decarboxylase 2 N-terminal" evidence="4">
    <location>
        <begin position="71"/>
        <end position="261"/>
    </location>
</feature>
<reference evidence="5 6" key="1">
    <citation type="submission" date="2015-01" db="EMBL/GenBank/DDBJ databases">
        <title>Draft Genome Sequence of the Biocontrol and Plant Growth-Promoting Rhizobacteria (PGPR) Pseudomonas fluorescens UM270.</title>
        <authorList>
            <person name="Hernandez-Salmeron J.E."/>
            <person name="Santoyo G."/>
            <person name="Moreno-Hagelsieb G."/>
            <person name="Hernandez-Leon R."/>
        </authorList>
    </citation>
    <scope>NUCLEOTIDE SEQUENCE [LARGE SCALE GENOMIC DNA]</scope>
    <source>
        <strain evidence="5 6">UM270</strain>
    </source>
</reference>
<dbReference type="PROSITE" id="PS00879">
    <property type="entry name" value="ODR_DC_2_2"/>
    <property type="match status" value="1"/>
</dbReference>
<dbReference type="EMBL" id="JXNZ01000073">
    <property type="protein sequence ID" value="KIQ59471.1"/>
    <property type="molecule type" value="Genomic_DNA"/>
</dbReference>
<dbReference type="Gene3D" id="2.40.37.10">
    <property type="entry name" value="Lyase, Ornithine Decarboxylase, Chain A, domain 1"/>
    <property type="match status" value="1"/>
</dbReference>